<dbReference type="RefSeq" id="WP_076449710.1">
    <property type="nucleotide sequence ID" value="NZ_FTOQ01000013.1"/>
</dbReference>
<keyword evidence="3" id="KW-0808">Transferase</keyword>
<keyword evidence="1" id="KW-0472">Membrane</keyword>
<reference evidence="4" key="1">
    <citation type="submission" date="2017-01" db="EMBL/GenBank/DDBJ databases">
        <authorList>
            <person name="Varghese N."/>
            <person name="Submissions S."/>
        </authorList>
    </citation>
    <scope>NUCLEOTIDE SEQUENCE [LARGE SCALE GENOMIC DNA]</scope>
    <source>
        <strain evidence="4">DSM 29430</strain>
    </source>
</reference>
<sequence length="348" mass="37555">MPRLEGLQFARAIAVLMVLTGHVIAEAEHYFAIDLPGDAIPWTRGVDLFFVISGFIVIRAADRWQAGAGAFLARRFLRIAPLYYLFTTLMVLTLLAAPGAVKDTALAPGQIVGSYPFWPTERYDGRIAPVLSVGWTLNYEMAFYAALSLCLTLRRPVLAMGLLFGALALLGALSGPEGPFPSTTSSQIKTIWAFATNPICLEFLFGMVLARLWPRRRVSARIAWGLGIGGAVLLVALDATDLPRFLAAGVPAAMIVGAVIWPAPWQGWPLQRIGDASFAIYLSHRFTLRALTLVLLPLLPAAPWAAPLFCVLAVALAAGVGWLVFTLVERPVAALVSASPRSQPVPQR</sequence>
<feature type="transmembrane region" description="Helical" evidence="1">
    <location>
        <begin position="222"/>
        <end position="239"/>
    </location>
</feature>
<feature type="domain" description="Acyltransferase 3" evidence="2">
    <location>
        <begin position="6"/>
        <end position="318"/>
    </location>
</feature>
<organism evidence="3 4">
    <name type="scientific">Roseivivax lentus</name>
    <dbReference type="NCBI Taxonomy" id="633194"/>
    <lineage>
        <taxon>Bacteria</taxon>
        <taxon>Pseudomonadati</taxon>
        <taxon>Pseudomonadota</taxon>
        <taxon>Alphaproteobacteria</taxon>
        <taxon>Rhodobacterales</taxon>
        <taxon>Roseobacteraceae</taxon>
        <taxon>Roseivivax</taxon>
    </lineage>
</organism>
<dbReference type="InterPro" id="IPR050879">
    <property type="entry name" value="Acyltransferase_3"/>
</dbReference>
<keyword evidence="3" id="KW-0378">Hydrolase</keyword>
<feature type="transmembrane region" description="Helical" evidence="1">
    <location>
        <begin position="12"/>
        <end position="33"/>
    </location>
</feature>
<keyword evidence="3" id="KW-0012">Acyltransferase</keyword>
<dbReference type="InterPro" id="IPR002656">
    <property type="entry name" value="Acyl_transf_3_dom"/>
</dbReference>
<evidence type="ECO:0000313" key="3">
    <source>
        <dbReference type="EMBL" id="SIT06295.1"/>
    </source>
</evidence>
<dbReference type="GO" id="GO:0000271">
    <property type="term" value="P:polysaccharide biosynthetic process"/>
    <property type="evidence" value="ECO:0007669"/>
    <property type="project" value="TreeGrafter"/>
</dbReference>
<evidence type="ECO:0000313" key="4">
    <source>
        <dbReference type="Proteomes" id="UP000186684"/>
    </source>
</evidence>
<keyword evidence="1" id="KW-1133">Transmembrane helix</keyword>
<dbReference type="EMBL" id="FTOQ01000013">
    <property type="protein sequence ID" value="SIT06295.1"/>
    <property type="molecule type" value="Genomic_DNA"/>
</dbReference>
<feature type="transmembrane region" description="Helical" evidence="1">
    <location>
        <begin position="39"/>
        <end position="61"/>
    </location>
</feature>
<feature type="transmembrane region" description="Helical" evidence="1">
    <location>
        <begin position="276"/>
        <end position="298"/>
    </location>
</feature>
<keyword evidence="4" id="KW-1185">Reference proteome</keyword>
<dbReference type="GO" id="GO:0016747">
    <property type="term" value="F:acyltransferase activity, transferring groups other than amino-acyl groups"/>
    <property type="evidence" value="ECO:0007669"/>
    <property type="project" value="InterPro"/>
</dbReference>
<dbReference type="GO" id="GO:0016020">
    <property type="term" value="C:membrane"/>
    <property type="evidence" value="ECO:0007669"/>
    <property type="project" value="TreeGrafter"/>
</dbReference>
<accession>A0A1N7P6M5</accession>
<dbReference type="STRING" id="633194.SAMN05421759_11334"/>
<keyword evidence="1" id="KW-0812">Transmembrane</keyword>
<gene>
    <name evidence="3" type="ORF">SAMN05421759_11334</name>
</gene>
<feature type="transmembrane region" description="Helical" evidence="1">
    <location>
        <begin position="127"/>
        <end position="150"/>
    </location>
</feature>
<evidence type="ECO:0000256" key="1">
    <source>
        <dbReference type="SAM" id="Phobius"/>
    </source>
</evidence>
<feature type="transmembrane region" description="Helical" evidence="1">
    <location>
        <begin position="190"/>
        <end position="210"/>
    </location>
</feature>
<proteinExistence type="predicted"/>
<feature type="transmembrane region" description="Helical" evidence="1">
    <location>
        <begin position="157"/>
        <end position="175"/>
    </location>
</feature>
<feature type="transmembrane region" description="Helical" evidence="1">
    <location>
        <begin position="82"/>
        <end position="101"/>
    </location>
</feature>
<feature type="transmembrane region" description="Helical" evidence="1">
    <location>
        <begin position="304"/>
        <end position="325"/>
    </location>
</feature>
<evidence type="ECO:0000259" key="2">
    <source>
        <dbReference type="Pfam" id="PF01757"/>
    </source>
</evidence>
<dbReference type="PANTHER" id="PTHR23028">
    <property type="entry name" value="ACETYLTRANSFERASE"/>
    <property type="match status" value="1"/>
</dbReference>
<dbReference type="Proteomes" id="UP000186684">
    <property type="component" value="Unassembled WGS sequence"/>
</dbReference>
<dbReference type="Pfam" id="PF01757">
    <property type="entry name" value="Acyl_transf_3"/>
    <property type="match status" value="1"/>
</dbReference>
<protein>
    <submittedName>
        <fullName evidence="3">Peptidoglycan/LPS O-acetylase OafA/YrhL, contains acyltransferase and SGNH-hydrolase domains</fullName>
    </submittedName>
</protein>
<name>A0A1N7P6M5_9RHOB</name>
<dbReference type="GO" id="GO:0016787">
    <property type="term" value="F:hydrolase activity"/>
    <property type="evidence" value="ECO:0007669"/>
    <property type="project" value="UniProtKB-KW"/>
</dbReference>
<dbReference type="PANTHER" id="PTHR23028:SF131">
    <property type="entry name" value="BLR2367 PROTEIN"/>
    <property type="match status" value="1"/>
</dbReference>
<dbReference type="OrthoDB" id="9796461at2"/>
<dbReference type="AlphaFoldDB" id="A0A1N7P6M5"/>
<feature type="transmembrane region" description="Helical" evidence="1">
    <location>
        <begin position="245"/>
        <end position="264"/>
    </location>
</feature>